<dbReference type="PANTHER" id="PTHR46663">
    <property type="entry name" value="DIGUANYLATE CYCLASE DGCT-RELATED"/>
    <property type="match status" value="1"/>
</dbReference>
<dbReference type="SUPFAM" id="SSF55073">
    <property type="entry name" value="Nucleotide cyclase"/>
    <property type="match status" value="1"/>
</dbReference>
<dbReference type="Proteomes" id="UP000823618">
    <property type="component" value="Unassembled WGS sequence"/>
</dbReference>
<dbReference type="CDD" id="cd01949">
    <property type="entry name" value="GGDEF"/>
    <property type="match status" value="1"/>
</dbReference>
<reference evidence="3" key="2">
    <citation type="journal article" date="2021" name="PeerJ">
        <title>Extensive microbial diversity within the chicken gut microbiome revealed by metagenomics and culture.</title>
        <authorList>
            <person name="Gilroy R."/>
            <person name="Ravi A."/>
            <person name="Getino M."/>
            <person name="Pursley I."/>
            <person name="Horton D.L."/>
            <person name="Alikhan N.F."/>
            <person name="Baker D."/>
            <person name="Gharbi K."/>
            <person name="Hall N."/>
            <person name="Watson M."/>
            <person name="Adriaenssens E.M."/>
            <person name="Foster-Nyarko E."/>
            <person name="Jarju S."/>
            <person name="Secka A."/>
            <person name="Antonio M."/>
            <person name="Oren A."/>
            <person name="Chaudhuri R.R."/>
            <person name="La Ragione R."/>
            <person name="Hildebrand F."/>
            <person name="Pallen M.J."/>
        </authorList>
    </citation>
    <scope>NUCLEOTIDE SEQUENCE</scope>
    <source>
        <strain evidence="3">E3-2379</strain>
    </source>
</reference>
<keyword evidence="1" id="KW-0472">Membrane</keyword>
<evidence type="ECO:0000313" key="4">
    <source>
        <dbReference type="Proteomes" id="UP000823618"/>
    </source>
</evidence>
<dbReference type="NCBIfam" id="TIGR00254">
    <property type="entry name" value="GGDEF"/>
    <property type="match status" value="1"/>
</dbReference>
<dbReference type="InterPro" id="IPR052163">
    <property type="entry name" value="DGC-Regulatory_Protein"/>
</dbReference>
<evidence type="ECO:0000313" key="3">
    <source>
        <dbReference type="EMBL" id="MBO8463570.1"/>
    </source>
</evidence>
<reference evidence="3" key="1">
    <citation type="submission" date="2020-10" db="EMBL/GenBank/DDBJ databases">
        <authorList>
            <person name="Gilroy R."/>
        </authorList>
    </citation>
    <scope>NUCLEOTIDE SEQUENCE</scope>
    <source>
        <strain evidence="3">E3-2379</strain>
    </source>
</reference>
<sequence>MEKHQICKKEKGIRRGYSDKTMNEIVLSFVLKLEIIATILLVLIYVVFKSYNIISSEIETMNETLIETKTGIQVHEEIQEETQNLFVDAYINRINNISAILKLHKNKVITSDELKELADFENVSNIYIVNNEGIIIQSSDKNSIGIDFYKNSELATFIPLIESKENRYYCDFSKKSIMTGNSMVYLMIRNEPDKLVQIEIELSALQEYINGTSISAYIEGIPTKWEKTILAMNSYTGEVIAITKNNEQTIEGENLLEKFKKAQNAPKIVTINKKWQLVISEQVSDDILLVEFISFFNMIYGVLIDSAVFALCVLLLNIFIYYVLIKVLKKYVLQDIMNMNEDIQVFMSGKDIEIRDASTKELSELSKQLIRLKEGIHNSKEQMKLTLSLLGKDFTGYEYYPEYNRLQYADNCLELTGWTESELEKEVKLFFEQNKSKFGENKNVSTLVRVGNERIFKLNRYITHNSVYAIAEDITDKENLKKQLLYSQEESYLDSLTKLYNRRKLESMIQDMNREHEVSKGVMILLDLDNFKKINDEKGHVEGDIVLMKFSDLLRKNFIESDLKVRFGGDEFIILIPYDISEDILIKKIEQFLEDMRVAFHQYHERFQLSVSIGCVYISPKCRKFEDLYYYADVAMYTAKKNGKNGYYIIKDDES</sequence>
<feature type="domain" description="GGDEF" evidence="2">
    <location>
        <begin position="519"/>
        <end position="652"/>
    </location>
</feature>
<feature type="transmembrane region" description="Helical" evidence="1">
    <location>
        <begin position="21"/>
        <end position="48"/>
    </location>
</feature>
<keyword evidence="1" id="KW-1133">Transmembrane helix</keyword>
<accession>A0A9D9I0U1</accession>
<dbReference type="SMART" id="SM00267">
    <property type="entry name" value="GGDEF"/>
    <property type="match status" value="1"/>
</dbReference>
<dbReference type="PANTHER" id="PTHR46663:SF2">
    <property type="entry name" value="GGDEF DOMAIN-CONTAINING PROTEIN"/>
    <property type="match status" value="1"/>
</dbReference>
<dbReference type="Pfam" id="PF00990">
    <property type="entry name" value="GGDEF"/>
    <property type="match status" value="1"/>
</dbReference>
<dbReference type="PROSITE" id="PS50887">
    <property type="entry name" value="GGDEF"/>
    <property type="match status" value="1"/>
</dbReference>
<dbReference type="InterPro" id="IPR029787">
    <property type="entry name" value="Nucleotide_cyclase"/>
</dbReference>
<dbReference type="InterPro" id="IPR043128">
    <property type="entry name" value="Rev_trsase/Diguanyl_cyclase"/>
</dbReference>
<organism evidence="3 4">
    <name type="scientific">Candidatus Scybalomonas excrementavium</name>
    <dbReference type="NCBI Taxonomy" id="2840943"/>
    <lineage>
        <taxon>Bacteria</taxon>
        <taxon>Bacillati</taxon>
        <taxon>Bacillota</taxon>
        <taxon>Clostridia</taxon>
        <taxon>Lachnospirales</taxon>
        <taxon>Lachnospiraceae</taxon>
        <taxon>Lachnospiraceae incertae sedis</taxon>
        <taxon>Candidatus Scybalomonas</taxon>
    </lineage>
</organism>
<evidence type="ECO:0000256" key="1">
    <source>
        <dbReference type="SAM" id="Phobius"/>
    </source>
</evidence>
<gene>
    <name evidence="3" type="ORF">IAC13_06540</name>
</gene>
<dbReference type="EMBL" id="JADIML010000178">
    <property type="protein sequence ID" value="MBO8463570.1"/>
    <property type="molecule type" value="Genomic_DNA"/>
</dbReference>
<dbReference type="Gene3D" id="3.30.70.270">
    <property type="match status" value="1"/>
</dbReference>
<evidence type="ECO:0000259" key="2">
    <source>
        <dbReference type="PROSITE" id="PS50887"/>
    </source>
</evidence>
<protein>
    <submittedName>
        <fullName evidence="3">GGDEF domain-containing protein</fullName>
    </submittedName>
</protein>
<feature type="transmembrane region" description="Helical" evidence="1">
    <location>
        <begin position="298"/>
        <end position="324"/>
    </location>
</feature>
<proteinExistence type="predicted"/>
<comment type="caution">
    <text evidence="3">The sequence shown here is derived from an EMBL/GenBank/DDBJ whole genome shotgun (WGS) entry which is preliminary data.</text>
</comment>
<keyword evidence="1" id="KW-0812">Transmembrane</keyword>
<dbReference type="AlphaFoldDB" id="A0A9D9I0U1"/>
<dbReference type="InterPro" id="IPR000160">
    <property type="entry name" value="GGDEF_dom"/>
</dbReference>
<name>A0A9D9I0U1_9FIRM</name>